<keyword evidence="7" id="KW-0460">Magnesium</keyword>
<evidence type="ECO:0000256" key="6">
    <source>
        <dbReference type="ARBA" id="ARBA00023316"/>
    </source>
</evidence>
<dbReference type="EMBL" id="CP004350">
    <property type="protein sequence ID" value="AHI19673.1"/>
    <property type="molecule type" value="Genomic_DNA"/>
</dbReference>
<dbReference type="NCBIfam" id="TIGR01085">
    <property type="entry name" value="murE"/>
    <property type="match status" value="1"/>
</dbReference>
<evidence type="ECO:0000256" key="1">
    <source>
        <dbReference type="ARBA" id="ARBA00005898"/>
    </source>
</evidence>
<feature type="binding site" evidence="7">
    <location>
        <position position="200"/>
    </location>
    <ligand>
        <name>UDP-N-acetyl-alpha-D-muramoyl-L-alanyl-D-glutamate</name>
        <dbReference type="ChEBI" id="CHEBI:83900"/>
    </ligand>
</feature>
<feature type="modified residue" description="N6-carboxylysine" evidence="7">
    <location>
        <position position="240"/>
    </location>
</feature>
<dbReference type="InterPro" id="IPR036615">
    <property type="entry name" value="Mur_ligase_C_dom_sf"/>
</dbReference>
<keyword evidence="7" id="KW-0963">Cytoplasm</keyword>
<dbReference type="InterPro" id="IPR036565">
    <property type="entry name" value="Mur-like_cat_sf"/>
</dbReference>
<comment type="cofactor">
    <cofactor evidence="7">
        <name>Mg(2+)</name>
        <dbReference type="ChEBI" id="CHEBI:18420"/>
    </cofactor>
</comment>
<feature type="domain" description="Mur ligase central" evidence="12">
    <location>
        <begin position="129"/>
        <end position="372"/>
    </location>
</feature>
<dbReference type="SUPFAM" id="SSF53244">
    <property type="entry name" value="MurD-like peptide ligases, peptide-binding domain"/>
    <property type="match status" value="1"/>
</dbReference>
<comment type="function">
    <text evidence="7">Catalyzes the addition of meso-diaminopimelic acid to the nucleotide precursor UDP-N-acetylmuramoyl-L-alanyl-D-glutamate (UMAG) in the biosynthesis of bacterial cell-wall peptidoglycan.</text>
</comment>
<dbReference type="Pfam" id="PF02875">
    <property type="entry name" value="Mur_ligase_C"/>
    <property type="match status" value="1"/>
</dbReference>
<feature type="short sequence motif" description="Meso-diaminopimelate recognition motif" evidence="7">
    <location>
        <begin position="483"/>
        <end position="486"/>
    </location>
</feature>
<dbReference type="InterPro" id="IPR000713">
    <property type="entry name" value="Mur_ligase_N"/>
</dbReference>
<keyword evidence="5 7" id="KW-0131">Cell cycle</keyword>
<feature type="domain" description="Mur ligase C-terminal" evidence="11">
    <location>
        <begin position="393"/>
        <end position="543"/>
    </location>
</feature>
<dbReference type="InterPro" id="IPR013221">
    <property type="entry name" value="Mur_ligase_cen"/>
</dbReference>
<dbReference type="RefSeq" id="WP_025387406.1">
    <property type="nucleotide sequence ID" value="NZ_CP004350.1"/>
</dbReference>
<dbReference type="Pfam" id="PF08245">
    <property type="entry name" value="Mur_ligase_M"/>
    <property type="match status" value="1"/>
</dbReference>
<sequence length="586" mass="61032">MTTTLKKLAEIAGGEVIGDASVTVDAITLDSRAVESEHLFAAVPGTRAHGAEFAAQTSAKAVLTDARGVEILTASSAEAGAEGTEGVEGAQVKAFDRPIIVVDDIRAVLGDVSAEIYGHPTKQLTVIGVTGTSGKTTTTYLLETGLLAAGYSTGLIGTTGTRINREPIETKLTTPEAPTLQELFSRMVEEGVSHVVMEVSSHALELGRVNGVDFAVGGFTNLSQDHLDFHPTMEEYFAAKSALFIGDGAARHSVVCINDAWGERLADMVDAAGGPLTAVSTTGAISHAGEKAAAVEADVMLRERTRELLVPGTVVAWQHSVETTGEQHVALEINPSRDTEVIQAELARSFDFRLPLPGEFNIANAALAVGMASAAGIDLDIFISALTKVAVPGRMQRIDEGQDFVAVVDYAHKPAAIEAVLDTLRSQLEAASAASSGVAAGDEAAAGRIGVVVGAGGDRDSSKRGLMGAAAAKRADFVVVTDDNPRTEDPAPIRAAVIAGAREGAQDSGREVEIIEVASRAEAIDAVVNWAQTGDAVIVVGKGHEVGQLVGETMHHFDDREEVSRALQSKRAARLNAAEDSNGRQK</sequence>
<evidence type="ECO:0000256" key="4">
    <source>
        <dbReference type="ARBA" id="ARBA00022984"/>
    </source>
</evidence>
<evidence type="ECO:0000259" key="11">
    <source>
        <dbReference type="Pfam" id="PF02875"/>
    </source>
</evidence>
<evidence type="ECO:0000256" key="2">
    <source>
        <dbReference type="ARBA" id="ARBA00022618"/>
    </source>
</evidence>
<proteinExistence type="inferred from homology"/>
<evidence type="ECO:0000256" key="9">
    <source>
        <dbReference type="SAM" id="MobiDB-lite"/>
    </source>
</evidence>
<evidence type="ECO:0000313" key="13">
    <source>
        <dbReference type="EMBL" id="AHI19673.1"/>
    </source>
</evidence>
<dbReference type="InterPro" id="IPR005761">
    <property type="entry name" value="UDP-N-AcMur-Glu-dNH2Pim_ligase"/>
</dbReference>
<dbReference type="PANTHER" id="PTHR23135:SF4">
    <property type="entry name" value="UDP-N-ACETYLMURAMOYL-L-ALANYL-D-GLUTAMATE--2,6-DIAMINOPIMELATE LIGASE MURE HOMOLOG, CHLOROPLASTIC"/>
    <property type="match status" value="1"/>
</dbReference>
<keyword evidence="3 7" id="KW-0133">Cell shape</keyword>
<comment type="caution">
    <text evidence="7">Lacks conserved residue(s) required for the propagation of feature annotation.</text>
</comment>
<feature type="binding site" evidence="7">
    <location>
        <begin position="131"/>
        <end position="137"/>
    </location>
    <ligand>
        <name>ATP</name>
        <dbReference type="ChEBI" id="CHEBI:30616"/>
    </ligand>
</feature>
<keyword evidence="7 13" id="KW-0436">Ligase</keyword>
<evidence type="ECO:0000256" key="3">
    <source>
        <dbReference type="ARBA" id="ARBA00022960"/>
    </source>
</evidence>
<evidence type="ECO:0000256" key="5">
    <source>
        <dbReference type="ARBA" id="ARBA00023306"/>
    </source>
</evidence>
<gene>
    <name evidence="7 13" type="primary">murE</name>
    <name evidence="13" type="ORF">CCASEI_05485</name>
</gene>
<reference evidence="14" key="1">
    <citation type="submission" date="2013-02" db="EMBL/GenBank/DDBJ databases">
        <title>The complete genome sequence of Corynebacterium casei LMG S-19264 (=DSM 44701).</title>
        <authorList>
            <person name="Ruckert C."/>
            <person name="Albersmeier A."/>
            <person name="Kalinowski J."/>
        </authorList>
    </citation>
    <scope>NUCLEOTIDE SEQUENCE [LARGE SCALE GENOMIC DNA]</scope>
    <source>
        <strain evidence="14">LMG S-19264</strain>
    </source>
</reference>
<feature type="binding site" evidence="7">
    <location>
        <position position="29"/>
    </location>
    <ligand>
        <name>UDP-N-acetyl-alpha-D-muramoyl-L-alanyl-D-glutamate</name>
        <dbReference type="ChEBI" id="CHEBI:83900"/>
    </ligand>
</feature>
<dbReference type="SUPFAM" id="SSF53623">
    <property type="entry name" value="MurD-like peptide ligases, catalytic domain"/>
    <property type="match status" value="1"/>
</dbReference>
<dbReference type="HAMAP" id="MF_00208">
    <property type="entry name" value="MurE"/>
    <property type="match status" value="1"/>
</dbReference>
<evidence type="ECO:0000256" key="7">
    <source>
        <dbReference type="HAMAP-Rule" id="MF_00208"/>
    </source>
</evidence>
<dbReference type="Gene3D" id="3.40.1390.10">
    <property type="entry name" value="MurE/MurF, N-terminal domain"/>
    <property type="match status" value="1"/>
</dbReference>
<keyword evidence="2 7" id="KW-0132">Cell division</keyword>
<dbReference type="Proteomes" id="UP000019226">
    <property type="component" value="Chromosome"/>
</dbReference>
<comment type="similarity">
    <text evidence="1 7">Belongs to the MurCDEF family. MurE subfamily.</text>
</comment>
<dbReference type="GO" id="GO:0008765">
    <property type="term" value="F:UDP-N-acetylmuramoylalanyl-D-glutamate-2,6-diaminopimelate ligase activity"/>
    <property type="evidence" value="ECO:0007669"/>
    <property type="project" value="UniProtKB-EC"/>
</dbReference>
<evidence type="ECO:0000259" key="12">
    <source>
        <dbReference type="Pfam" id="PF08245"/>
    </source>
</evidence>
<keyword evidence="7" id="KW-0547">Nucleotide-binding</keyword>
<name>A0ABM5PP24_9CORY</name>
<dbReference type="GeneID" id="82877248"/>
<evidence type="ECO:0000259" key="10">
    <source>
        <dbReference type="Pfam" id="PF01225"/>
    </source>
</evidence>
<keyword evidence="14" id="KW-1185">Reference proteome</keyword>
<protein>
    <recommendedName>
        <fullName evidence="7">UDP-N-acetylmuramoyl-L-alanyl-D-glutamate--2,6-diaminopimelate ligase</fullName>
        <ecNumber evidence="7">6.3.2.13</ecNumber>
    </recommendedName>
    <alternativeName>
        <fullName evidence="7">Meso-A2pm-adding enzyme</fullName>
    </alternativeName>
    <alternativeName>
        <fullName evidence="7">Meso-diaminopimelate-adding enzyme</fullName>
    </alternativeName>
    <alternativeName>
        <fullName evidence="7">UDP-MurNAc-L-Ala-D-Glu:meso-diaminopimelate ligase</fullName>
    </alternativeName>
    <alternativeName>
        <fullName evidence="7">UDP-MurNAc-tripeptide synthetase</fullName>
    </alternativeName>
    <alternativeName>
        <fullName evidence="7">UDP-N-acetylmuramyl-tripeptide synthetase</fullName>
    </alternativeName>
</protein>
<dbReference type="InterPro" id="IPR035911">
    <property type="entry name" value="MurE/MurF_N"/>
</dbReference>
<keyword evidence="7" id="KW-0067">ATP-binding</keyword>
<comment type="catalytic activity">
    <reaction evidence="7">
        <text>UDP-N-acetyl-alpha-D-muramoyl-L-alanyl-D-glutamate + meso-2,6-diaminopimelate + ATP = UDP-N-acetyl-alpha-D-muramoyl-L-alanyl-gamma-D-glutamyl-meso-2,6-diaminopimelate + ADP + phosphate + H(+)</text>
        <dbReference type="Rhea" id="RHEA:23676"/>
        <dbReference type="ChEBI" id="CHEBI:15378"/>
        <dbReference type="ChEBI" id="CHEBI:30616"/>
        <dbReference type="ChEBI" id="CHEBI:43474"/>
        <dbReference type="ChEBI" id="CHEBI:57791"/>
        <dbReference type="ChEBI" id="CHEBI:83900"/>
        <dbReference type="ChEBI" id="CHEBI:83905"/>
        <dbReference type="ChEBI" id="CHEBI:456216"/>
        <dbReference type="EC" id="6.3.2.13"/>
    </reaction>
</comment>
<feature type="binding site" evidence="7">
    <location>
        <position position="31"/>
    </location>
    <ligand>
        <name>UDP-N-acetyl-alpha-D-muramoyl-L-alanyl-D-glutamate</name>
        <dbReference type="ChEBI" id="CHEBI:83900"/>
    </ligand>
</feature>
<feature type="binding site" evidence="7">
    <location>
        <position position="208"/>
    </location>
    <ligand>
        <name>UDP-N-acetyl-alpha-D-muramoyl-L-alanyl-D-glutamate</name>
        <dbReference type="ChEBI" id="CHEBI:83900"/>
    </ligand>
</feature>
<feature type="domain" description="Mur ligase N-terminal catalytic" evidence="10">
    <location>
        <begin position="24"/>
        <end position="115"/>
    </location>
</feature>
<dbReference type="Gene3D" id="3.90.190.20">
    <property type="entry name" value="Mur ligase, C-terminal domain"/>
    <property type="match status" value="1"/>
</dbReference>
<feature type="binding site" evidence="7">
    <location>
        <position position="459"/>
    </location>
    <ligand>
        <name>meso-2,6-diaminopimelate</name>
        <dbReference type="ChEBI" id="CHEBI:57791"/>
    </ligand>
</feature>
<comment type="subcellular location">
    <subcellularLocation>
        <location evidence="7 8">Cytoplasm</location>
    </subcellularLocation>
</comment>
<keyword evidence="6 7" id="KW-0961">Cell wall biogenesis/degradation</keyword>
<feature type="binding site" evidence="7">
    <location>
        <begin position="173"/>
        <end position="174"/>
    </location>
    <ligand>
        <name>UDP-N-acetyl-alpha-D-muramoyl-L-alanyl-D-glutamate</name>
        <dbReference type="ChEBI" id="CHEBI:83900"/>
    </ligand>
</feature>
<dbReference type="PANTHER" id="PTHR23135">
    <property type="entry name" value="MUR LIGASE FAMILY MEMBER"/>
    <property type="match status" value="1"/>
</dbReference>
<organism evidence="13 14">
    <name type="scientific">Corynebacterium casei LMG S-19264</name>
    <dbReference type="NCBI Taxonomy" id="1285583"/>
    <lineage>
        <taxon>Bacteria</taxon>
        <taxon>Bacillati</taxon>
        <taxon>Actinomycetota</taxon>
        <taxon>Actinomycetes</taxon>
        <taxon>Mycobacteriales</taxon>
        <taxon>Corynebacteriaceae</taxon>
        <taxon>Corynebacterium</taxon>
    </lineage>
</organism>
<keyword evidence="4 7" id="KW-0573">Peptidoglycan synthesis</keyword>
<comment type="PTM">
    <text evidence="7">Carboxylation is probably crucial for Mg(2+) binding and, consequently, for the gamma-phosphate positioning of ATP.</text>
</comment>
<accession>A0ABM5PP24</accession>
<dbReference type="Pfam" id="PF01225">
    <property type="entry name" value="Mur_ligase"/>
    <property type="match status" value="1"/>
</dbReference>
<feature type="binding site" evidence="7">
    <location>
        <position position="545"/>
    </location>
    <ligand>
        <name>meso-2,6-diaminopimelate</name>
        <dbReference type="ChEBI" id="CHEBI:57791"/>
    </ligand>
</feature>
<dbReference type="InterPro" id="IPR004101">
    <property type="entry name" value="Mur_ligase_C"/>
</dbReference>
<feature type="binding site" evidence="7">
    <location>
        <begin position="483"/>
        <end position="486"/>
    </location>
    <ligand>
        <name>meso-2,6-diaminopimelate</name>
        <dbReference type="ChEBI" id="CHEBI:57791"/>
    </ligand>
</feature>
<evidence type="ECO:0000256" key="8">
    <source>
        <dbReference type="RuleBase" id="RU004135"/>
    </source>
</evidence>
<feature type="binding site" evidence="7">
    <location>
        <position position="541"/>
    </location>
    <ligand>
        <name>meso-2,6-diaminopimelate</name>
        <dbReference type="ChEBI" id="CHEBI:57791"/>
    </ligand>
</feature>
<comment type="pathway">
    <text evidence="7 8">Cell wall biogenesis; peptidoglycan biosynthesis.</text>
</comment>
<dbReference type="SUPFAM" id="SSF63418">
    <property type="entry name" value="MurE/MurF N-terminal domain"/>
    <property type="match status" value="1"/>
</dbReference>
<evidence type="ECO:0000313" key="14">
    <source>
        <dbReference type="Proteomes" id="UP000019226"/>
    </source>
</evidence>
<feature type="region of interest" description="Disordered" evidence="9">
    <location>
        <begin position="563"/>
        <end position="586"/>
    </location>
</feature>
<dbReference type="Gene3D" id="3.40.1190.10">
    <property type="entry name" value="Mur-like, catalytic domain"/>
    <property type="match status" value="1"/>
</dbReference>
<dbReference type="EC" id="6.3.2.13" evidence="7"/>